<evidence type="ECO:0000256" key="1">
    <source>
        <dbReference type="SAM" id="Phobius"/>
    </source>
</evidence>
<feature type="transmembrane region" description="Helical" evidence="1">
    <location>
        <begin position="116"/>
        <end position="134"/>
    </location>
</feature>
<protein>
    <submittedName>
        <fullName evidence="2">Uncharacterized protein</fullName>
    </submittedName>
</protein>
<feature type="transmembrane region" description="Helical" evidence="1">
    <location>
        <begin position="21"/>
        <end position="39"/>
    </location>
</feature>
<feature type="transmembrane region" description="Helical" evidence="1">
    <location>
        <begin position="82"/>
        <end position="104"/>
    </location>
</feature>
<feature type="transmembrane region" description="Helical" evidence="1">
    <location>
        <begin position="146"/>
        <end position="165"/>
    </location>
</feature>
<sequence length="171" mass="18065">AWILDVTCDDRDLKAERLGRVNAALFLGVFAGFVEAGIVAEYTSWLAAVTCPAVICVGPIPRSLPLSDLSPSPVTRTRAWRCIFLVMLAAGACRGCINSVVMFVLVNKHGMTPSSLAAFSGGVILAAIFANAVVFPRSYDALGPRAMLSVFCVVTAVSFGTAYASEDYPVL</sequence>
<reference evidence="2 3" key="1">
    <citation type="journal article" date="2023" name="Commun. Biol.">
        <title>Genome analysis of Parmales, the sister group of diatoms, reveals the evolutionary specialization of diatoms from phago-mixotrophs to photoautotrophs.</title>
        <authorList>
            <person name="Ban H."/>
            <person name="Sato S."/>
            <person name="Yoshikawa S."/>
            <person name="Yamada K."/>
            <person name="Nakamura Y."/>
            <person name="Ichinomiya M."/>
            <person name="Sato N."/>
            <person name="Blanc-Mathieu R."/>
            <person name="Endo H."/>
            <person name="Kuwata A."/>
            <person name="Ogata H."/>
        </authorList>
    </citation>
    <scope>NUCLEOTIDE SEQUENCE [LARGE SCALE GENOMIC DNA]</scope>
</reference>
<feature type="non-terminal residue" evidence="2">
    <location>
        <position position="1"/>
    </location>
</feature>
<proteinExistence type="predicted"/>
<gene>
    <name evidence="2" type="ORF">TeGR_g5459</name>
</gene>
<evidence type="ECO:0000313" key="2">
    <source>
        <dbReference type="EMBL" id="GMI22404.1"/>
    </source>
</evidence>
<dbReference type="SUPFAM" id="SSF103473">
    <property type="entry name" value="MFS general substrate transporter"/>
    <property type="match status" value="1"/>
</dbReference>
<keyword evidence="1" id="KW-0472">Membrane</keyword>
<keyword evidence="1" id="KW-1133">Transmembrane helix</keyword>
<organism evidence="2 3">
    <name type="scientific">Tetraparma gracilis</name>
    <dbReference type="NCBI Taxonomy" id="2962635"/>
    <lineage>
        <taxon>Eukaryota</taxon>
        <taxon>Sar</taxon>
        <taxon>Stramenopiles</taxon>
        <taxon>Ochrophyta</taxon>
        <taxon>Bolidophyceae</taxon>
        <taxon>Parmales</taxon>
        <taxon>Triparmaceae</taxon>
        <taxon>Tetraparma</taxon>
    </lineage>
</organism>
<dbReference type="EMBL" id="BRYB01001288">
    <property type="protein sequence ID" value="GMI22404.1"/>
    <property type="molecule type" value="Genomic_DNA"/>
</dbReference>
<evidence type="ECO:0000313" key="3">
    <source>
        <dbReference type="Proteomes" id="UP001165060"/>
    </source>
</evidence>
<dbReference type="Gene3D" id="1.20.1250.20">
    <property type="entry name" value="MFS general substrate transporter like domains"/>
    <property type="match status" value="1"/>
</dbReference>
<dbReference type="Proteomes" id="UP001165060">
    <property type="component" value="Unassembled WGS sequence"/>
</dbReference>
<feature type="transmembrane region" description="Helical" evidence="1">
    <location>
        <begin position="45"/>
        <end position="61"/>
    </location>
</feature>
<name>A0ABQ6MA61_9STRA</name>
<accession>A0ABQ6MA61</accession>
<keyword evidence="3" id="KW-1185">Reference proteome</keyword>
<dbReference type="InterPro" id="IPR036259">
    <property type="entry name" value="MFS_trans_sf"/>
</dbReference>
<keyword evidence="1" id="KW-0812">Transmembrane</keyword>
<comment type="caution">
    <text evidence="2">The sequence shown here is derived from an EMBL/GenBank/DDBJ whole genome shotgun (WGS) entry which is preliminary data.</text>
</comment>